<feature type="domain" description="CBS" evidence="9">
    <location>
        <begin position="273"/>
        <end position="332"/>
    </location>
</feature>
<evidence type="ECO:0000256" key="6">
    <source>
        <dbReference type="PROSITE-ProRule" id="PRU00703"/>
    </source>
</evidence>
<organism evidence="11 12">
    <name type="scientific">Planoprotostelium fungivorum</name>
    <dbReference type="NCBI Taxonomy" id="1890364"/>
    <lineage>
        <taxon>Eukaryota</taxon>
        <taxon>Amoebozoa</taxon>
        <taxon>Evosea</taxon>
        <taxon>Variosea</taxon>
        <taxon>Cavosteliida</taxon>
        <taxon>Cavosteliaceae</taxon>
        <taxon>Planoprotostelium</taxon>
    </lineage>
</organism>
<protein>
    <recommendedName>
        <fullName evidence="13">CNNM transmembrane domain-containing protein</fullName>
    </recommendedName>
</protein>
<dbReference type="Proteomes" id="UP000241769">
    <property type="component" value="Unassembled WGS sequence"/>
</dbReference>
<dbReference type="CDD" id="cd04590">
    <property type="entry name" value="CBS_pair_CorC_HlyC_assoc"/>
    <property type="match status" value="1"/>
</dbReference>
<dbReference type="GO" id="GO:0030026">
    <property type="term" value="P:intracellular manganese ion homeostasis"/>
    <property type="evidence" value="ECO:0007669"/>
    <property type="project" value="TreeGrafter"/>
</dbReference>
<proteinExistence type="predicted"/>
<evidence type="ECO:0000313" key="11">
    <source>
        <dbReference type="EMBL" id="PRP83604.1"/>
    </source>
</evidence>
<dbReference type="SUPFAM" id="SSF54631">
    <property type="entry name" value="CBS-domain pair"/>
    <property type="match status" value="1"/>
</dbReference>
<evidence type="ECO:0000256" key="2">
    <source>
        <dbReference type="ARBA" id="ARBA00022692"/>
    </source>
</evidence>
<evidence type="ECO:0000313" key="12">
    <source>
        <dbReference type="Proteomes" id="UP000241769"/>
    </source>
</evidence>
<dbReference type="PANTHER" id="PTHR12064:SF97">
    <property type="entry name" value="METAL TRANSPORTER CNNM-5"/>
    <property type="match status" value="1"/>
</dbReference>
<evidence type="ECO:0000256" key="5">
    <source>
        <dbReference type="ARBA" id="ARBA00023136"/>
    </source>
</evidence>
<keyword evidence="5 7" id="KW-0472">Membrane</keyword>
<dbReference type="FunFam" id="3.10.580.10:FF:000006">
    <property type="entry name" value="DUF21 and CBS domain protein"/>
    <property type="match status" value="1"/>
</dbReference>
<keyword evidence="2 7" id="KW-0812">Transmembrane</keyword>
<dbReference type="AlphaFoldDB" id="A0A2P6NI37"/>
<dbReference type="EMBL" id="MDYQ01000079">
    <property type="protein sequence ID" value="PRP83604.1"/>
    <property type="molecule type" value="Genomic_DNA"/>
</dbReference>
<evidence type="ECO:0000256" key="8">
    <source>
        <dbReference type="SAM" id="Phobius"/>
    </source>
</evidence>
<dbReference type="GO" id="GO:0005737">
    <property type="term" value="C:cytoplasm"/>
    <property type="evidence" value="ECO:0007669"/>
    <property type="project" value="TreeGrafter"/>
</dbReference>
<dbReference type="FunCoup" id="A0A2P6NI37">
    <property type="interactions" value="11"/>
</dbReference>
<feature type="transmembrane region" description="Helical" evidence="8">
    <location>
        <begin position="123"/>
        <end position="143"/>
    </location>
</feature>
<dbReference type="Gene3D" id="3.10.580.10">
    <property type="entry name" value="CBS-domain"/>
    <property type="match status" value="1"/>
</dbReference>
<dbReference type="SMART" id="SM00116">
    <property type="entry name" value="CBS"/>
    <property type="match status" value="1"/>
</dbReference>
<keyword evidence="3" id="KW-0677">Repeat</keyword>
<keyword evidence="4 7" id="KW-1133">Transmembrane helix</keyword>
<dbReference type="GO" id="GO:0010960">
    <property type="term" value="P:magnesium ion homeostasis"/>
    <property type="evidence" value="ECO:0007669"/>
    <property type="project" value="InterPro"/>
</dbReference>
<evidence type="ECO:0000259" key="9">
    <source>
        <dbReference type="PROSITE" id="PS51371"/>
    </source>
</evidence>
<comment type="subcellular location">
    <subcellularLocation>
        <location evidence="1">Membrane</location>
        <topology evidence="1">Multi-pass membrane protein</topology>
    </subcellularLocation>
</comment>
<dbReference type="Pfam" id="PF01595">
    <property type="entry name" value="CNNM"/>
    <property type="match status" value="1"/>
</dbReference>
<comment type="caution">
    <text evidence="11">The sequence shown here is derived from an EMBL/GenBank/DDBJ whole genome shotgun (WGS) entry which is preliminary data.</text>
</comment>
<dbReference type="PANTHER" id="PTHR12064">
    <property type="entry name" value="METAL TRANSPORTER CNNM"/>
    <property type="match status" value="1"/>
</dbReference>
<keyword evidence="12" id="KW-1185">Reference proteome</keyword>
<dbReference type="InterPro" id="IPR002550">
    <property type="entry name" value="CNNM"/>
</dbReference>
<evidence type="ECO:0000256" key="7">
    <source>
        <dbReference type="PROSITE-ProRule" id="PRU01193"/>
    </source>
</evidence>
<dbReference type="OrthoDB" id="5353557at2759"/>
<gene>
    <name evidence="11" type="ORF">PROFUN_08330</name>
</gene>
<dbReference type="InterPro" id="IPR044751">
    <property type="entry name" value="Ion_transp-like_CBS"/>
</dbReference>
<dbReference type="InterPro" id="IPR046342">
    <property type="entry name" value="CBS_dom_sf"/>
</dbReference>
<sequence length="387" mass="42724">MEHHEDLTPATTLLYSGVSIFLVCTSGMMSGLTVGLLSLDQMNLQILSHSGDVKQKKYASGIIPILKNRHHLMVTLLLCNACAMEALPIFLDKLTDPVIAIIVSVTAVLLFGEIIPQALCVRYGLAIGFYTSWLVRALMYATFPISYPIGLLLDRLLGGDHGEYYKRSELKELVTMHAAVNQGPLSIDECNIINGALDMKTKTVKDCMTSLEKVFMVGQDEVFDEIMSNNLISDGHSRVPVYRDNRNNIVGLLLVKHLLGVSTDKRMPIKQIGLRPLPGVLTDKPLYDMLNEFQTGRSHMATVTDSSRGELVGIITLEDVIEELIQEEIEDETDAMPAEEKSIKLRRLQKHLTPVVTPEQARSQGRKGSSIEVASLLAHSSNGDNNV</sequence>
<dbReference type="Pfam" id="PF00571">
    <property type="entry name" value="CBS"/>
    <property type="match status" value="1"/>
</dbReference>
<name>A0A2P6NI37_9EUKA</name>
<evidence type="ECO:0000256" key="3">
    <source>
        <dbReference type="ARBA" id="ARBA00022737"/>
    </source>
</evidence>
<dbReference type="PROSITE" id="PS51371">
    <property type="entry name" value="CBS"/>
    <property type="match status" value="1"/>
</dbReference>
<evidence type="ECO:0000256" key="1">
    <source>
        <dbReference type="ARBA" id="ARBA00004141"/>
    </source>
</evidence>
<accession>A0A2P6NI37</accession>
<reference evidence="11 12" key="1">
    <citation type="journal article" date="2018" name="Genome Biol. Evol.">
        <title>Multiple Roots of Fruiting Body Formation in Amoebozoa.</title>
        <authorList>
            <person name="Hillmann F."/>
            <person name="Forbes G."/>
            <person name="Novohradska S."/>
            <person name="Ferling I."/>
            <person name="Riege K."/>
            <person name="Groth M."/>
            <person name="Westermann M."/>
            <person name="Marz M."/>
            <person name="Spaller T."/>
            <person name="Winckler T."/>
            <person name="Schaap P."/>
            <person name="Glockner G."/>
        </authorList>
    </citation>
    <scope>NUCLEOTIDE SEQUENCE [LARGE SCALE GENOMIC DNA]</scope>
    <source>
        <strain evidence="11 12">Jena</strain>
    </source>
</reference>
<dbReference type="STRING" id="1890364.A0A2P6NI37"/>
<evidence type="ECO:0008006" key="13">
    <source>
        <dbReference type="Google" id="ProtNLM"/>
    </source>
</evidence>
<dbReference type="InParanoid" id="A0A2P6NI37"/>
<keyword evidence="6" id="KW-0129">CBS domain</keyword>
<evidence type="ECO:0000259" key="10">
    <source>
        <dbReference type="PROSITE" id="PS51846"/>
    </source>
</evidence>
<feature type="transmembrane region" description="Helical" evidence="8">
    <location>
        <begin position="97"/>
        <end position="116"/>
    </location>
</feature>
<dbReference type="GO" id="GO:0016020">
    <property type="term" value="C:membrane"/>
    <property type="evidence" value="ECO:0007669"/>
    <property type="project" value="UniProtKB-SubCell"/>
</dbReference>
<dbReference type="PROSITE" id="PS51846">
    <property type="entry name" value="CNNM"/>
    <property type="match status" value="1"/>
</dbReference>
<feature type="domain" description="CNNM transmembrane" evidence="10">
    <location>
        <begin position="8"/>
        <end position="189"/>
    </location>
</feature>
<dbReference type="InterPro" id="IPR000644">
    <property type="entry name" value="CBS_dom"/>
</dbReference>
<evidence type="ECO:0000256" key="4">
    <source>
        <dbReference type="ARBA" id="ARBA00022989"/>
    </source>
</evidence>
<feature type="transmembrane region" description="Helical" evidence="8">
    <location>
        <begin position="12"/>
        <end position="39"/>
    </location>
</feature>
<dbReference type="InterPro" id="IPR045095">
    <property type="entry name" value="ACDP"/>
</dbReference>